<evidence type="ECO:0000256" key="1">
    <source>
        <dbReference type="SAM" id="MobiDB-lite"/>
    </source>
</evidence>
<sequence length="126" mass="13191">MSQMAAIGWSGAQCRLSLDHGASCNAIGLTLTAGTEHSVQSAALQAGHGRRGTMRAVRVDARWGLCRAFVPAWLLRPAHGAAYVPIVEIPEIPRRGGRRHACPQSRAGAGAAPNGVRRGDACAVCR</sequence>
<keyword evidence="5" id="KW-1185">Reference proteome</keyword>
<dbReference type="Proteomes" id="UP000234181">
    <property type="component" value="Unassembled WGS sequence"/>
</dbReference>
<feature type="region of interest" description="Disordered" evidence="1">
    <location>
        <begin position="95"/>
        <end position="118"/>
    </location>
</feature>
<dbReference type="Proteomes" id="UP000234166">
    <property type="component" value="Unassembled WGS sequence"/>
</dbReference>
<comment type="caution">
    <text evidence="3">The sequence shown here is derived from an EMBL/GenBank/DDBJ whole genome shotgun (WGS) entry which is preliminary data.</text>
</comment>
<dbReference type="AlphaFoldDB" id="A0AB38DY35"/>
<evidence type="ECO:0000313" key="3">
    <source>
        <dbReference type="EMBL" id="SON86499.1"/>
    </source>
</evidence>
<organism evidence="3 4">
    <name type="scientific">Xanthomonas campestris pv. phaseoli</name>
    <dbReference type="NCBI Taxonomy" id="317013"/>
    <lineage>
        <taxon>Bacteria</taxon>
        <taxon>Pseudomonadati</taxon>
        <taxon>Pseudomonadota</taxon>
        <taxon>Gammaproteobacteria</taxon>
        <taxon>Lysobacterales</taxon>
        <taxon>Lysobacteraceae</taxon>
        <taxon>Xanthomonas</taxon>
    </lineage>
</organism>
<gene>
    <name evidence="2" type="ORF">XAP6984_310123</name>
    <name evidence="3" type="ORF">XAP7430_260121</name>
</gene>
<accession>A0AB38DY35</accession>
<evidence type="ECO:0000313" key="2">
    <source>
        <dbReference type="EMBL" id="SON79473.1"/>
    </source>
</evidence>
<proteinExistence type="predicted"/>
<evidence type="ECO:0000313" key="4">
    <source>
        <dbReference type="Proteomes" id="UP000234166"/>
    </source>
</evidence>
<protein>
    <submittedName>
        <fullName evidence="3">Uncharacterized protein</fullName>
    </submittedName>
</protein>
<evidence type="ECO:0000313" key="5">
    <source>
        <dbReference type="Proteomes" id="UP000234181"/>
    </source>
</evidence>
<dbReference type="EMBL" id="OCYS01000079">
    <property type="protein sequence ID" value="SON86499.1"/>
    <property type="molecule type" value="Genomic_DNA"/>
</dbReference>
<dbReference type="EMBL" id="OCYT01000086">
    <property type="protein sequence ID" value="SON79473.1"/>
    <property type="molecule type" value="Genomic_DNA"/>
</dbReference>
<name>A0AB38DY35_XANCH</name>
<reference evidence="4 5" key="1">
    <citation type="submission" date="2017-10" db="EMBL/GenBank/DDBJ databases">
        <authorList>
            <person name="Regsiter A."/>
            <person name="William W."/>
        </authorList>
    </citation>
    <scope>NUCLEOTIDE SEQUENCE [LARGE SCALE GENOMIC DNA]</scope>
    <source>
        <strain evidence="2 5">CFBP6984</strain>
        <strain evidence="3 4">CFBP7430</strain>
    </source>
</reference>